<dbReference type="GO" id="GO:0046933">
    <property type="term" value="F:proton-transporting ATP synthase activity, rotational mechanism"/>
    <property type="evidence" value="ECO:0007669"/>
    <property type="project" value="InterPro"/>
</dbReference>
<evidence type="ECO:0000256" key="8">
    <source>
        <dbReference type="ARBA" id="ARBA00023196"/>
    </source>
</evidence>
<dbReference type="OrthoDB" id="239812at2759"/>
<sequence length="308" mass="33702">MAPLRTIVGRVGPRVMAIASQQTRGMATEKQIYNQINSTKNIKKITSSMKMVSAAKLKGDETRLSAAIPFNQWTYEICTEPTLVENATYEELPQKVLIVPFTSEKGLCGGVNSFVTRATRDMIKKLNAQGKDADVVVIGDKGRSQLRRFVPEKITRSATDIIGPGTYTLASALAAELITAGAAEYDAVVMVYNSFVNAATYKQMYKVVIPLTAGTEDGGALGTYDFDSDKMESMADLYEFMLSTQVYHCFMDGATAEQSARMTAMENASKNANEMIDKLTLQYNRARQARITTELIEIISGASALDES</sequence>
<accession>A0A9K3KMU6</accession>
<organism evidence="12 13">
    <name type="scientific">Nitzschia inconspicua</name>
    <dbReference type="NCBI Taxonomy" id="303405"/>
    <lineage>
        <taxon>Eukaryota</taxon>
        <taxon>Sar</taxon>
        <taxon>Stramenopiles</taxon>
        <taxon>Ochrophyta</taxon>
        <taxon>Bacillariophyta</taxon>
        <taxon>Bacillariophyceae</taxon>
        <taxon>Bacillariophycidae</taxon>
        <taxon>Bacillariales</taxon>
        <taxon>Bacillariaceae</taxon>
        <taxon>Nitzschia</taxon>
    </lineage>
</organism>
<dbReference type="FunFam" id="1.10.287.80:FF:000001">
    <property type="entry name" value="ATP synthase gamma chain"/>
    <property type="match status" value="1"/>
</dbReference>
<keyword evidence="6" id="KW-0406">Ion transport</keyword>
<reference evidence="12" key="1">
    <citation type="journal article" date="2021" name="Sci. Rep.">
        <title>Diploid genomic architecture of Nitzschia inconspicua, an elite biomass production diatom.</title>
        <authorList>
            <person name="Oliver A."/>
            <person name="Podell S."/>
            <person name="Pinowska A."/>
            <person name="Traller J.C."/>
            <person name="Smith S.R."/>
            <person name="McClure R."/>
            <person name="Beliaev A."/>
            <person name="Bohutskyi P."/>
            <person name="Hill E.A."/>
            <person name="Rabines A."/>
            <person name="Zheng H."/>
            <person name="Allen L.Z."/>
            <person name="Kuo A."/>
            <person name="Grigoriev I.V."/>
            <person name="Allen A.E."/>
            <person name="Hazlebeck D."/>
            <person name="Allen E.E."/>
        </authorList>
    </citation>
    <scope>NUCLEOTIDE SEQUENCE</scope>
    <source>
        <strain evidence="12">Hildebrandi</strain>
    </source>
</reference>
<dbReference type="PANTHER" id="PTHR11693:SF22">
    <property type="entry name" value="ATP SYNTHASE SUBUNIT GAMMA, MITOCHONDRIAL"/>
    <property type="match status" value="1"/>
</dbReference>
<dbReference type="HAMAP" id="MF_00815">
    <property type="entry name" value="ATP_synth_gamma_bact"/>
    <property type="match status" value="1"/>
</dbReference>
<comment type="subcellular location">
    <subcellularLocation>
        <location evidence="1">Membrane</location>
        <topology evidence="1">Peripheral membrane protein</topology>
    </subcellularLocation>
</comment>
<dbReference type="Proteomes" id="UP000693970">
    <property type="component" value="Unassembled WGS sequence"/>
</dbReference>
<dbReference type="InterPro" id="IPR000131">
    <property type="entry name" value="ATP_synth_F1_gsu"/>
</dbReference>
<comment type="caution">
    <text evidence="12">The sequence shown here is derived from an EMBL/GenBank/DDBJ whole genome shotgun (WGS) entry which is preliminary data.</text>
</comment>
<dbReference type="Pfam" id="PF00231">
    <property type="entry name" value="ATP-synt"/>
    <property type="match status" value="1"/>
</dbReference>
<keyword evidence="7" id="KW-0472">Membrane</keyword>
<evidence type="ECO:0000256" key="7">
    <source>
        <dbReference type="ARBA" id="ARBA00023136"/>
    </source>
</evidence>
<protein>
    <recommendedName>
        <fullName evidence="3">ATP synthase subunit gamma, mitochondrial</fullName>
    </recommendedName>
    <alternativeName>
        <fullName evidence="10">F-ATPase gamma subunit</fullName>
    </alternativeName>
</protein>
<keyword evidence="9" id="KW-0066">ATP synthesis</keyword>
<dbReference type="PROSITE" id="PS00153">
    <property type="entry name" value="ATPASE_GAMMA"/>
    <property type="match status" value="1"/>
</dbReference>
<evidence type="ECO:0000256" key="2">
    <source>
        <dbReference type="ARBA" id="ARBA00007681"/>
    </source>
</evidence>
<keyword evidence="4" id="KW-0813">Transport</keyword>
<dbReference type="GO" id="GO:0045259">
    <property type="term" value="C:proton-transporting ATP synthase complex"/>
    <property type="evidence" value="ECO:0007669"/>
    <property type="project" value="UniProtKB-KW"/>
</dbReference>
<evidence type="ECO:0000313" key="12">
    <source>
        <dbReference type="EMBL" id="KAG7346595.1"/>
    </source>
</evidence>
<reference evidence="12" key="2">
    <citation type="submission" date="2021-04" db="EMBL/GenBank/DDBJ databases">
        <authorList>
            <person name="Podell S."/>
        </authorList>
    </citation>
    <scope>NUCLEOTIDE SEQUENCE</scope>
    <source>
        <strain evidence="12">Hildebrandi</strain>
    </source>
</reference>
<evidence type="ECO:0000256" key="11">
    <source>
        <dbReference type="SAM" id="Coils"/>
    </source>
</evidence>
<dbReference type="PANTHER" id="PTHR11693">
    <property type="entry name" value="ATP SYNTHASE GAMMA CHAIN"/>
    <property type="match status" value="1"/>
</dbReference>
<proteinExistence type="inferred from homology"/>
<dbReference type="CDD" id="cd12151">
    <property type="entry name" value="F1-ATPase_gamma"/>
    <property type="match status" value="1"/>
</dbReference>
<keyword evidence="13" id="KW-1185">Reference proteome</keyword>
<dbReference type="EMBL" id="JAGRRH010000021">
    <property type="protein sequence ID" value="KAG7346595.1"/>
    <property type="molecule type" value="Genomic_DNA"/>
</dbReference>
<keyword evidence="8" id="KW-0139">CF(1)</keyword>
<dbReference type="GO" id="GO:0005739">
    <property type="term" value="C:mitochondrion"/>
    <property type="evidence" value="ECO:0007669"/>
    <property type="project" value="UniProtKB-ARBA"/>
</dbReference>
<evidence type="ECO:0000256" key="5">
    <source>
        <dbReference type="ARBA" id="ARBA00022781"/>
    </source>
</evidence>
<evidence type="ECO:0000256" key="9">
    <source>
        <dbReference type="ARBA" id="ARBA00023310"/>
    </source>
</evidence>
<evidence type="ECO:0000313" key="13">
    <source>
        <dbReference type="Proteomes" id="UP000693970"/>
    </source>
</evidence>
<name>A0A9K3KMU6_9STRA</name>
<evidence type="ECO:0000256" key="6">
    <source>
        <dbReference type="ARBA" id="ARBA00023065"/>
    </source>
</evidence>
<comment type="similarity">
    <text evidence="2">Belongs to the ATPase gamma chain family.</text>
</comment>
<evidence type="ECO:0000256" key="3">
    <source>
        <dbReference type="ARBA" id="ARBA00020843"/>
    </source>
</evidence>
<dbReference type="InterPro" id="IPR023632">
    <property type="entry name" value="ATP_synth_F1_gsu_CS"/>
</dbReference>
<gene>
    <name evidence="12" type="ORF">IV203_005664</name>
</gene>
<evidence type="ECO:0000256" key="1">
    <source>
        <dbReference type="ARBA" id="ARBA00004170"/>
    </source>
</evidence>
<evidence type="ECO:0000256" key="10">
    <source>
        <dbReference type="ARBA" id="ARBA00031066"/>
    </source>
</evidence>
<dbReference type="AlphaFoldDB" id="A0A9K3KMU6"/>
<dbReference type="NCBIfam" id="TIGR01146">
    <property type="entry name" value="ATPsyn_F1gamma"/>
    <property type="match status" value="1"/>
</dbReference>
<keyword evidence="5" id="KW-0375">Hydrogen ion transport</keyword>
<dbReference type="PIRSF" id="PIRSF039089">
    <property type="entry name" value="ATP_synthase_gamma"/>
    <property type="match status" value="1"/>
</dbReference>
<feature type="coiled-coil region" evidence="11">
    <location>
        <begin position="262"/>
        <end position="289"/>
    </location>
</feature>
<evidence type="ECO:0000256" key="4">
    <source>
        <dbReference type="ARBA" id="ARBA00022448"/>
    </source>
</evidence>
<keyword evidence="11" id="KW-0175">Coiled coil</keyword>